<comment type="caution">
    <text evidence="4">The sequence shown here is derived from an EMBL/GenBank/DDBJ whole genome shotgun (WGS) entry which is preliminary data.</text>
</comment>
<name>A0A235B4F3_9BACL</name>
<dbReference type="PANTHER" id="PTHR12304:SF4">
    <property type="entry name" value="URIDINE NUCLEOSIDASE"/>
    <property type="match status" value="1"/>
</dbReference>
<keyword evidence="2" id="KW-0326">Glycosidase</keyword>
<dbReference type="Gene3D" id="3.90.245.10">
    <property type="entry name" value="Ribonucleoside hydrolase-like"/>
    <property type="match status" value="1"/>
</dbReference>
<keyword evidence="1 4" id="KW-0378">Hydrolase</keyword>
<evidence type="ECO:0000313" key="5">
    <source>
        <dbReference type="Proteomes" id="UP000215459"/>
    </source>
</evidence>
<dbReference type="CDD" id="cd02650">
    <property type="entry name" value="nuc_hydro_CaPnhB"/>
    <property type="match status" value="1"/>
</dbReference>
<accession>A0A235B4F3</accession>
<dbReference type="OrthoDB" id="9797882at2"/>
<dbReference type="GO" id="GO:0005829">
    <property type="term" value="C:cytosol"/>
    <property type="evidence" value="ECO:0007669"/>
    <property type="project" value="TreeGrafter"/>
</dbReference>
<keyword evidence="5" id="KW-1185">Reference proteome</keyword>
<dbReference type="SUPFAM" id="SSF53590">
    <property type="entry name" value="Nucleoside hydrolase"/>
    <property type="match status" value="1"/>
</dbReference>
<evidence type="ECO:0000256" key="2">
    <source>
        <dbReference type="ARBA" id="ARBA00023295"/>
    </source>
</evidence>
<dbReference type="RefSeq" id="WP_094264917.1">
    <property type="nucleotide sequence ID" value="NZ_NOWF01000007.1"/>
</dbReference>
<gene>
    <name evidence="4" type="ORF">CHM34_12365</name>
</gene>
<sequence>MGNLVILDVDTGIDDALAIAYAVHSPELHILGITTCFGNATVAETTRNTLQVLDQLDTEDIPVIAGADKTFIQGEPREKAAWIHGENGLGDRDLPLPQRQPLPMKAHDFIISKVREYPHQVTLITVGSQTNLATAIQKDPEIVKLLRQVVVMGGAVTVPGNMTPYAEANIHGDPEAADFVFQSGVPITLVGLDVTMKTLLKRENLDDWRKKNTPVSRFLADICDFYMDAYHHEVDPSLGGCALHDPLAVGIVIDPSLVRTVPMSIQVKTEGEERGRTAGVEKQTSHIRVSLEVESDRFTSHFLDRVV</sequence>
<dbReference type="AlphaFoldDB" id="A0A235B4F3"/>
<dbReference type="GO" id="GO:0008477">
    <property type="term" value="F:purine nucleosidase activity"/>
    <property type="evidence" value="ECO:0007669"/>
    <property type="project" value="TreeGrafter"/>
</dbReference>
<evidence type="ECO:0000259" key="3">
    <source>
        <dbReference type="Pfam" id="PF01156"/>
    </source>
</evidence>
<dbReference type="Proteomes" id="UP000215459">
    <property type="component" value="Unassembled WGS sequence"/>
</dbReference>
<proteinExistence type="predicted"/>
<dbReference type="PANTHER" id="PTHR12304">
    <property type="entry name" value="INOSINE-URIDINE PREFERRING NUCLEOSIDE HYDROLASE"/>
    <property type="match status" value="1"/>
</dbReference>
<dbReference type="EMBL" id="NOWF01000007">
    <property type="protein sequence ID" value="OYD07174.1"/>
    <property type="molecule type" value="Genomic_DNA"/>
</dbReference>
<organism evidence="4 5">
    <name type="scientific">Paludifilum halophilum</name>
    <dbReference type="NCBI Taxonomy" id="1642702"/>
    <lineage>
        <taxon>Bacteria</taxon>
        <taxon>Bacillati</taxon>
        <taxon>Bacillota</taxon>
        <taxon>Bacilli</taxon>
        <taxon>Bacillales</taxon>
        <taxon>Thermoactinomycetaceae</taxon>
        <taxon>Paludifilum</taxon>
    </lineage>
</organism>
<dbReference type="InterPro" id="IPR001910">
    <property type="entry name" value="Inosine/uridine_hydrolase_dom"/>
</dbReference>
<reference evidence="4 5" key="1">
    <citation type="submission" date="2017-07" db="EMBL/GenBank/DDBJ databases">
        <title>The genome sequence of Paludifilum halophilum highlights mechanisms for microbial adaptation to high salt environemnts.</title>
        <authorList>
            <person name="Belbahri L."/>
        </authorList>
    </citation>
    <scope>NUCLEOTIDE SEQUENCE [LARGE SCALE GENOMIC DNA]</scope>
    <source>
        <strain evidence="4 5">DSM 102817</strain>
    </source>
</reference>
<dbReference type="GO" id="GO:0006152">
    <property type="term" value="P:purine nucleoside catabolic process"/>
    <property type="evidence" value="ECO:0007669"/>
    <property type="project" value="TreeGrafter"/>
</dbReference>
<dbReference type="InterPro" id="IPR023186">
    <property type="entry name" value="IUNH"/>
</dbReference>
<dbReference type="Pfam" id="PF01156">
    <property type="entry name" value="IU_nuc_hydro"/>
    <property type="match status" value="1"/>
</dbReference>
<evidence type="ECO:0000313" key="4">
    <source>
        <dbReference type="EMBL" id="OYD07174.1"/>
    </source>
</evidence>
<protein>
    <submittedName>
        <fullName evidence="4">Nucleoside hydrolase</fullName>
    </submittedName>
</protein>
<evidence type="ECO:0000256" key="1">
    <source>
        <dbReference type="ARBA" id="ARBA00022801"/>
    </source>
</evidence>
<feature type="domain" description="Inosine/uridine-preferring nucleoside hydrolase" evidence="3">
    <location>
        <begin position="5"/>
        <end position="299"/>
    </location>
</feature>
<dbReference type="InterPro" id="IPR036452">
    <property type="entry name" value="Ribo_hydro-like"/>
</dbReference>